<dbReference type="SUPFAM" id="SSF52058">
    <property type="entry name" value="L domain-like"/>
    <property type="match status" value="1"/>
</dbReference>
<dbReference type="InterPro" id="IPR032675">
    <property type="entry name" value="LRR_dom_sf"/>
</dbReference>
<organism evidence="6 7">
    <name type="scientific">Acanthaster planci</name>
    <name type="common">Crown-of-thorns starfish</name>
    <dbReference type="NCBI Taxonomy" id="133434"/>
    <lineage>
        <taxon>Eukaryota</taxon>
        <taxon>Metazoa</taxon>
        <taxon>Echinodermata</taxon>
        <taxon>Eleutherozoa</taxon>
        <taxon>Asterozoa</taxon>
        <taxon>Asteroidea</taxon>
        <taxon>Valvatacea</taxon>
        <taxon>Valvatida</taxon>
        <taxon>Acanthasteridae</taxon>
        <taxon>Acanthaster</taxon>
    </lineage>
</organism>
<dbReference type="PANTHER" id="PTHR48051:SF52">
    <property type="entry name" value="LEUCINE-RICH REPEAT PROTEIN 1"/>
    <property type="match status" value="1"/>
</dbReference>
<keyword evidence="3" id="KW-0539">Nucleus</keyword>
<dbReference type="InterPro" id="IPR050216">
    <property type="entry name" value="LRR_domain-containing"/>
</dbReference>
<evidence type="ECO:0000256" key="2">
    <source>
        <dbReference type="ARBA" id="ARBA00022737"/>
    </source>
</evidence>
<dbReference type="SMART" id="SM00369">
    <property type="entry name" value="LRR_TYP"/>
    <property type="match status" value="5"/>
</dbReference>
<sequence>MRDGRHGTPYIVRMKSSSHSSRRKDCKSTMRLSCDVDVKNRLLPSHGMKAKGRPMRCSLAIGRRGGSSSKPEGAVFLMLCSAKDKTGTKYKLKDNVEQVFTRFVEEGKVTLRLKEPAQDMCISKADPLQLKNFLSVLKLSYKGQSSGLSKVHLSTLTPATTAQVERPKTKMVILKRSDYPISQRFPKGLESLQVNGCGLSRVDCRILEMKSLRALDLSSNRIRALPNNPGQLSVLAELKVANNLLERLPPPLCLSSLRTSLHSLDLSENSLKFLPPQICELASLLRLNIANNQLTALPDHFGQLGRLRFFSVAGNQIEVLPFSFMDLALEEVDLTGNCFQSQMLEGSAAHFGRTQEGFPSLLEVAARAIKKQRIAYTEEDLPRHLYHHLSQVKWCVCGEPCFQPYAKHQFTFSLHRVAHTLVGPTVAPIEGFLCSAFCWSSLQANPNAPWKCRRK</sequence>
<proteinExistence type="predicted"/>
<dbReference type="InterPro" id="IPR001611">
    <property type="entry name" value="Leu-rich_rpt"/>
</dbReference>
<reference evidence="7" key="1">
    <citation type="submission" date="2025-08" db="UniProtKB">
        <authorList>
            <consortium name="RefSeq"/>
        </authorList>
    </citation>
    <scope>IDENTIFICATION</scope>
</reference>
<keyword evidence="1" id="KW-0433">Leucine-rich repeat</keyword>
<dbReference type="OrthoDB" id="17912at2759"/>
<keyword evidence="2" id="KW-0677">Repeat</keyword>
<dbReference type="Gene3D" id="3.80.10.10">
    <property type="entry name" value="Ribonuclease Inhibitor"/>
    <property type="match status" value="2"/>
</dbReference>
<evidence type="ECO:0000313" key="6">
    <source>
        <dbReference type="Proteomes" id="UP000694845"/>
    </source>
</evidence>
<evidence type="ECO:0000256" key="4">
    <source>
        <dbReference type="SAM" id="MobiDB-lite"/>
    </source>
</evidence>
<dbReference type="GO" id="GO:0005737">
    <property type="term" value="C:cytoplasm"/>
    <property type="evidence" value="ECO:0007669"/>
    <property type="project" value="TreeGrafter"/>
</dbReference>
<dbReference type="Pfam" id="PF25344">
    <property type="entry name" value="PH_LRR1"/>
    <property type="match status" value="1"/>
</dbReference>
<evidence type="ECO:0000256" key="3">
    <source>
        <dbReference type="ARBA" id="ARBA00023242"/>
    </source>
</evidence>
<dbReference type="CTD" id="122769"/>
<dbReference type="Pfam" id="PF13855">
    <property type="entry name" value="LRR_8"/>
    <property type="match status" value="1"/>
</dbReference>
<dbReference type="RefSeq" id="XP_022103701.1">
    <property type="nucleotide sequence ID" value="XM_022248009.1"/>
</dbReference>
<protein>
    <submittedName>
        <fullName evidence="7">Leucine-rich repeat protein 1-like isoform X1</fullName>
    </submittedName>
</protein>
<dbReference type="SMART" id="SM00364">
    <property type="entry name" value="LRR_BAC"/>
    <property type="match status" value="3"/>
</dbReference>
<evidence type="ECO:0000259" key="5">
    <source>
        <dbReference type="Pfam" id="PF25344"/>
    </source>
</evidence>
<dbReference type="InterPro" id="IPR003591">
    <property type="entry name" value="Leu-rich_rpt_typical-subtyp"/>
</dbReference>
<gene>
    <name evidence="7" type="primary">LOC110986260</name>
</gene>
<dbReference type="InterPro" id="IPR057437">
    <property type="entry name" value="PIF1/LRR1_PH"/>
</dbReference>
<evidence type="ECO:0000256" key="1">
    <source>
        <dbReference type="ARBA" id="ARBA00022614"/>
    </source>
</evidence>
<keyword evidence="6" id="KW-1185">Reference proteome</keyword>
<feature type="domain" description="PIF1/LRR1 pleckstrin homology" evidence="5">
    <location>
        <begin position="30"/>
        <end position="150"/>
    </location>
</feature>
<dbReference type="Proteomes" id="UP000694845">
    <property type="component" value="Unplaced"/>
</dbReference>
<name>A0A8B7ZK66_ACAPL</name>
<dbReference type="KEGG" id="aplc:110986260"/>
<dbReference type="PANTHER" id="PTHR48051">
    <property type="match status" value="1"/>
</dbReference>
<dbReference type="PROSITE" id="PS51450">
    <property type="entry name" value="LRR"/>
    <property type="match status" value="1"/>
</dbReference>
<feature type="region of interest" description="Disordered" evidence="4">
    <location>
        <begin position="1"/>
        <end position="25"/>
    </location>
</feature>
<dbReference type="GeneID" id="110986260"/>
<dbReference type="AlphaFoldDB" id="A0A8B7ZK66"/>
<accession>A0A8B7ZK66</accession>
<evidence type="ECO:0000313" key="7">
    <source>
        <dbReference type="RefSeq" id="XP_022103701.1"/>
    </source>
</evidence>